<dbReference type="Pfam" id="PF00560">
    <property type="entry name" value="LRR_1"/>
    <property type="match status" value="3"/>
</dbReference>
<dbReference type="PANTHER" id="PTHR48059:SF4">
    <property type="entry name" value="POLYGALACTURONASE INHIBITOR 1-RELATED"/>
    <property type="match status" value="1"/>
</dbReference>
<dbReference type="AlphaFoldDB" id="A0A835AA57"/>
<dbReference type="SUPFAM" id="SSF52058">
    <property type="entry name" value="L domain-like"/>
    <property type="match status" value="1"/>
</dbReference>
<sequence length="381" mass="40062">MAAPFAICLFISGGSSMPSKSQQITEDSPRTTRMKNTTRALFALVLVVSSILACAPSAAAGEKKKRCHAGDKAALLALKAALGNPYLLASWTSDTSCCDDWYDVSCDGATGRVIGISLSQDDNVTGAIPAAIANLTHLTSLTFHHLPGITAPIPPAIAKLSGLSMLIISWTGVSGPVPSFLGSLTSLTFLDLSFNSLSGSIPASLAALPNLSGINLSRNRLSGPIPTGLFSQLLSPDQQQVYLWLSHNNLSGTIPTGFDAVRFEHVDVSRNALSGDASVLFGAGKALQYADLSRNALSFNLSALELPERQLVGVDMSHNAIYGGIPPQVANMAGLQQFNVSYNRLCGQVPLFAANIAARFDVFSFQHNKCLCGTPLPTPCK</sequence>
<proteinExistence type="inferred from homology"/>
<evidence type="ECO:0000256" key="3">
    <source>
        <dbReference type="ARBA" id="ARBA00022614"/>
    </source>
</evidence>
<dbReference type="InterPro" id="IPR013210">
    <property type="entry name" value="LRR_N_plant-typ"/>
</dbReference>
<keyword evidence="11" id="KW-1185">Reference proteome</keyword>
<evidence type="ECO:0000259" key="9">
    <source>
        <dbReference type="Pfam" id="PF08263"/>
    </source>
</evidence>
<evidence type="ECO:0000256" key="2">
    <source>
        <dbReference type="ARBA" id="ARBA00004370"/>
    </source>
</evidence>
<dbReference type="InterPro" id="IPR051848">
    <property type="entry name" value="PGIP"/>
</dbReference>
<protein>
    <recommendedName>
        <fullName evidence="9">Leucine-rich repeat-containing N-terminal plant-type domain-containing protein</fullName>
    </recommendedName>
</protein>
<name>A0A835AA57_9POAL</name>
<keyword evidence="8" id="KW-1133">Transmembrane helix</keyword>
<evidence type="ECO:0000256" key="8">
    <source>
        <dbReference type="SAM" id="Phobius"/>
    </source>
</evidence>
<evidence type="ECO:0000313" key="10">
    <source>
        <dbReference type="EMBL" id="KAF8656097.1"/>
    </source>
</evidence>
<keyword evidence="6 8" id="KW-0472">Membrane</keyword>
<dbReference type="InterPro" id="IPR001611">
    <property type="entry name" value="Leu-rich_rpt"/>
</dbReference>
<evidence type="ECO:0000256" key="5">
    <source>
        <dbReference type="ARBA" id="ARBA00022737"/>
    </source>
</evidence>
<evidence type="ECO:0000256" key="4">
    <source>
        <dbReference type="ARBA" id="ARBA00022729"/>
    </source>
</evidence>
<dbReference type="Gene3D" id="3.80.10.10">
    <property type="entry name" value="Ribonuclease Inhibitor"/>
    <property type="match status" value="1"/>
</dbReference>
<dbReference type="GO" id="GO:0016020">
    <property type="term" value="C:membrane"/>
    <property type="evidence" value="ECO:0007669"/>
    <property type="project" value="UniProtKB-SubCell"/>
</dbReference>
<accession>A0A835AA57</accession>
<dbReference type="Pfam" id="PF08263">
    <property type="entry name" value="LRRNT_2"/>
    <property type="match status" value="1"/>
</dbReference>
<keyword evidence="8" id="KW-0812">Transmembrane</keyword>
<keyword evidence="4" id="KW-0732">Signal</keyword>
<dbReference type="PANTHER" id="PTHR48059">
    <property type="entry name" value="POLYGALACTURONASE INHIBITOR 1"/>
    <property type="match status" value="1"/>
</dbReference>
<gene>
    <name evidence="10" type="ORF">HU200_060803</name>
</gene>
<comment type="subcellular location">
    <subcellularLocation>
        <location evidence="1">Cell envelope</location>
    </subcellularLocation>
    <subcellularLocation>
        <location evidence="2">Membrane</location>
    </subcellularLocation>
</comment>
<dbReference type="PRINTS" id="PR00019">
    <property type="entry name" value="LEURICHRPT"/>
</dbReference>
<dbReference type="FunFam" id="3.80.10.10:FF:000400">
    <property type="entry name" value="Nuclear pore complex protein NUP107"/>
    <property type="match status" value="1"/>
</dbReference>
<evidence type="ECO:0000313" key="11">
    <source>
        <dbReference type="Proteomes" id="UP000636709"/>
    </source>
</evidence>
<feature type="transmembrane region" description="Helical" evidence="8">
    <location>
        <begin position="40"/>
        <end position="61"/>
    </location>
</feature>
<dbReference type="EMBL" id="JACEFO010002569">
    <property type="protein sequence ID" value="KAF8656097.1"/>
    <property type="molecule type" value="Genomic_DNA"/>
</dbReference>
<evidence type="ECO:0000256" key="1">
    <source>
        <dbReference type="ARBA" id="ARBA00004196"/>
    </source>
</evidence>
<dbReference type="OrthoDB" id="676979at2759"/>
<keyword evidence="5" id="KW-0677">Repeat</keyword>
<comment type="similarity">
    <text evidence="7">Belongs to the polygalacturonase-inhibiting protein family.</text>
</comment>
<comment type="caution">
    <text evidence="10">The sequence shown here is derived from an EMBL/GenBank/DDBJ whole genome shotgun (WGS) entry which is preliminary data.</text>
</comment>
<dbReference type="InterPro" id="IPR032675">
    <property type="entry name" value="LRR_dom_sf"/>
</dbReference>
<keyword evidence="3" id="KW-0433">Leucine-rich repeat</keyword>
<feature type="domain" description="Leucine-rich repeat-containing N-terminal plant-type" evidence="9">
    <location>
        <begin position="69"/>
        <end position="107"/>
    </location>
</feature>
<organism evidence="10 11">
    <name type="scientific">Digitaria exilis</name>
    <dbReference type="NCBI Taxonomy" id="1010633"/>
    <lineage>
        <taxon>Eukaryota</taxon>
        <taxon>Viridiplantae</taxon>
        <taxon>Streptophyta</taxon>
        <taxon>Embryophyta</taxon>
        <taxon>Tracheophyta</taxon>
        <taxon>Spermatophyta</taxon>
        <taxon>Magnoliopsida</taxon>
        <taxon>Liliopsida</taxon>
        <taxon>Poales</taxon>
        <taxon>Poaceae</taxon>
        <taxon>PACMAD clade</taxon>
        <taxon>Panicoideae</taxon>
        <taxon>Panicodae</taxon>
        <taxon>Paniceae</taxon>
        <taxon>Anthephorinae</taxon>
        <taxon>Digitaria</taxon>
    </lineage>
</organism>
<evidence type="ECO:0000256" key="7">
    <source>
        <dbReference type="ARBA" id="ARBA00038043"/>
    </source>
</evidence>
<reference evidence="10" key="1">
    <citation type="submission" date="2020-07" db="EMBL/GenBank/DDBJ databases">
        <title>Genome sequence and genetic diversity analysis of an under-domesticated orphan crop, white fonio (Digitaria exilis).</title>
        <authorList>
            <person name="Bennetzen J.L."/>
            <person name="Chen S."/>
            <person name="Ma X."/>
            <person name="Wang X."/>
            <person name="Yssel A.E.J."/>
            <person name="Chaluvadi S.R."/>
            <person name="Johnson M."/>
            <person name="Gangashetty P."/>
            <person name="Hamidou F."/>
            <person name="Sanogo M.D."/>
            <person name="Zwaenepoel A."/>
            <person name="Wallace J."/>
            <person name="Van De Peer Y."/>
            <person name="Van Deynze A."/>
        </authorList>
    </citation>
    <scope>NUCLEOTIDE SEQUENCE</scope>
    <source>
        <tissue evidence="10">Leaves</tissue>
    </source>
</reference>
<dbReference type="Proteomes" id="UP000636709">
    <property type="component" value="Unassembled WGS sequence"/>
</dbReference>
<evidence type="ECO:0000256" key="6">
    <source>
        <dbReference type="ARBA" id="ARBA00023136"/>
    </source>
</evidence>